<comment type="caution">
    <text evidence="1">The sequence shown here is derived from an EMBL/GenBank/DDBJ whole genome shotgun (WGS) entry which is preliminary data.</text>
</comment>
<dbReference type="AlphaFoldDB" id="A0A1R3KF53"/>
<accession>A0A1R3KF53</accession>
<keyword evidence="2" id="KW-1185">Reference proteome</keyword>
<reference evidence="2" key="1">
    <citation type="submission" date="2013-09" db="EMBL/GenBank/DDBJ databases">
        <title>Corchorus olitorius genome sequencing.</title>
        <authorList>
            <person name="Alam M."/>
            <person name="Haque M.S."/>
            <person name="Islam M.S."/>
            <person name="Emdad E.M."/>
            <person name="Islam M.M."/>
            <person name="Ahmed B."/>
            <person name="Halim A."/>
            <person name="Hossen Q.M.M."/>
            <person name="Hossain M.Z."/>
            <person name="Ahmed R."/>
            <person name="Khan M.M."/>
            <person name="Islam R."/>
            <person name="Rashid M.M."/>
            <person name="Khan S.A."/>
            <person name="Rahman M.S."/>
            <person name="Alam M."/>
            <person name="Yahiya A.S."/>
            <person name="Khan M.S."/>
            <person name="Azam M.S."/>
            <person name="Haque T."/>
            <person name="Lashkar M.Z.H."/>
            <person name="Akhand A.I."/>
            <person name="Morshed G."/>
            <person name="Roy S."/>
            <person name="Uddin K.S."/>
            <person name="Rabeya T."/>
            <person name="Hossain A.S."/>
            <person name="Chowdhury A."/>
            <person name="Snigdha A.R."/>
            <person name="Mortoza M.S."/>
            <person name="Matin S.A."/>
            <person name="Hoque S.M.E."/>
            <person name="Islam M.K."/>
            <person name="Roy D.K."/>
            <person name="Haider R."/>
            <person name="Moosa M.M."/>
            <person name="Elias S.M."/>
            <person name="Hasan A.M."/>
            <person name="Jahan S."/>
            <person name="Shafiuddin M."/>
            <person name="Mahmood N."/>
            <person name="Shommy N.S."/>
        </authorList>
    </citation>
    <scope>NUCLEOTIDE SEQUENCE [LARGE SCALE GENOMIC DNA]</scope>
    <source>
        <strain evidence="2">cv. O-4</strain>
    </source>
</reference>
<gene>
    <name evidence="1" type="ORF">COLO4_08621</name>
</gene>
<name>A0A1R3KF53_9ROSI</name>
<dbReference type="Proteomes" id="UP000187203">
    <property type="component" value="Unassembled WGS sequence"/>
</dbReference>
<protein>
    <submittedName>
        <fullName evidence="1">Uncharacterized protein</fullName>
    </submittedName>
</protein>
<organism evidence="1 2">
    <name type="scientific">Corchorus olitorius</name>
    <dbReference type="NCBI Taxonomy" id="93759"/>
    <lineage>
        <taxon>Eukaryota</taxon>
        <taxon>Viridiplantae</taxon>
        <taxon>Streptophyta</taxon>
        <taxon>Embryophyta</taxon>
        <taxon>Tracheophyta</taxon>
        <taxon>Spermatophyta</taxon>
        <taxon>Magnoliopsida</taxon>
        <taxon>eudicotyledons</taxon>
        <taxon>Gunneridae</taxon>
        <taxon>Pentapetalae</taxon>
        <taxon>rosids</taxon>
        <taxon>malvids</taxon>
        <taxon>Malvales</taxon>
        <taxon>Malvaceae</taxon>
        <taxon>Grewioideae</taxon>
        <taxon>Apeibeae</taxon>
        <taxon>Corchorus</taxon>
    </lineage>
</organism>
<evidence type="ECO:0000313" key="1">
    <source>
        <dbReference type="EMBL" id="OMP05711.1"/>
    </source>
</evidence>
<proteinExistence type="predicted"/>
<sequence>MEVVDNLDNSFDVAIKKSKNSPPNSTKTFPFTRMMEVLDFAPSIASRFVYFTNVGVPP</sequence>
<evidence type="ECO:0000313" key="2">
    <source>
        <dbReference type="Proteomes" id="UP000187203"/>
    </source>
</evidence>
<dbReference type="EMBL" id="AWUE01013895">
    <property type="protein sequence ID" value="OMP05711.1"/>
    <property type="molecule type" value="Genomic_DNA"/>
</dbReference>